<dbReference type="EMBL" id="QBIU01000001">
    <property type="protein sequence ID" value="MWV68650.1"/>
    <property type="molecule type" value="Genomic_DNA"/>
</dbReference>
<feature type="binding site" evidence="8">
    <location>
        <position position="39"/>
    </location>
    <ligand>
        <name>Mg(2+)</name>
        <dbReference type="ChEBI" id="CHEBI:18420"/>
    </ligand>
</feature>
<dbReference type="Gene3D" id="3.90.170.10">
    <property type="entry name" value="Adenylosuccinate Synthetase, subunit A, domain 3"/>
    <property type="match status" value="1"/>
</dbReference>
<organism evidence="12 13">
    <name type="scientific">Helicobacter saguini</name>
    <dbReference type="NCBI Taxonomy" id="1548018"/>
    <lineage>
        <taxon>Bacteria</taxon>
        <taxon>Pseudomonadati</taxon>
        <taxon>Campylobacterota</taxon>
        <taxon>Epsilonproteobacteria</taxon>
        <taxon>Campylobacterales</taxon>
        <taxon>Helicobacteraceae</taxon>
        <taxon>Helicobacter</taxon>
    </lineage>
</organism>
<comment type="subcellular location">
    <subcellularLocation>
        <location evidence="8">Cytoplasm</location>
    </subcellularLocation>
</comment>
<feature type="binding site" description="in other chain" evidence="8">
    <location>
        <position position="307"/>
    </location>
    <ligand>
        <name>IMP</name>
        <dbReference type="ChEBI" id="CHEBI:58053"/>
        <note>ligand shared between dimeric partners</note>
    </ligand>
</feature>
<evidence type="ECO:0000256" key="7">
    <source>
        <dbReference type="ARBA" id="ARBA00023134"/>
    </source>
</evidence>
<reference evidence="11 14" key="4">
    <citation type="submission" date="2019-12" db="EMBL/GenBank/DDBJ databases">
        <title>Multi-Generational Helicobacter saguini Isolates.</title>
        <authorList>
            <person name="Mannion A."/>
            <person name="Shen Z."/>
            <person name="Fox J.G."/>
        </authorList>
    </citation>
    <scope>NUCLEOTIDE SEQUENCE [LARGE SCALE GENOMIC DNA]</scope>
    <source>
        <strain evidence="11">16-048</strain>
        <strain evidence="14">16-048 (F4)</strain>
    </source>
</reference>
<dbReference type="CDD" id="cd03108">
    <property type="entry name" value="AdSS"/>
    <property type="match status" value="1"/>
</dbReference>
<comment type="caution">
    <text evidence="12">The sequence shown here is derived from an EMBL/GenBank/DDBJ whole genome shotgun (WGS) entry which is preliminary data.</text>
</comment>
<dbReference type="GO" id="GO:0000287">
    <property type="term" value="F:magnesium ion binding"/>
    <property type="evidence" value="ECO:0007669"/>
    <property type="project" value="UniProtKB-UniRule"/>
</dbReference>
<dbReference type="HAMAP" id="MF_00011">
    <property type="entry name" value="Adenylosucc_synth"/>
    <property type="match status" value="1"/>
</dbReference>
<dbReference type="InterPro" id="IPR042111">
    <property type="entry name" value="Adenylosuccinate_synth_dom3"/>
</dbReference>
<evidence type="ECO:0000256" key="4">
    <source>
        <dbReference type="ARBA" id="ARBA00022741"/>
    </source>
</evidence>
<evidence type="ECO:0000256" key="2">
    <source>
        <dbReference type="ARBA" id="ARBA00022598"/>
    </source>
</evidence>
<dbReference type="FunFam" id="1.10.300.10:FF:000001">
    <property type="entry name" value="Adenylosuccinate synthetase"/>
    <property type="match status" value="1"/>
</dbReference>
<evidence type="ECO:0000256" key="10">
    <source>
        <dbReference type="RuleBase" id="RU000520"/>
    </source>
</evidence>
<dbReference type="GO" id="GO:0005525">
    <property type="term" value="F:GTP binding"/>
    <property type="evidence" value="ECO:0007669"/>
    <property type="project" value="UniProtKB-UniRule"/>
</dbReference>
<feature type="binding site" evidence="8">
    <location>
        <position position="150"/>
    </location>
    <ligand>
        <name>IMP</name>
        <dbReference type="ChEBI" id="CHEBI:58053"/>
        <note>ligand shared between dimeric partners</note>
    </ligand>
</feature>
<evidence type="ECO:0000256" key="9">
    <source>
        <dbReference type="PROSITE-ProRule" id="PRU10134"/>
    </source>
</evidence>
<feature type="binding site" description="in other chain" evidence="8">
    <location>
        <position position="136"/>
    </location>
    <ligand>
        <name>IMP</name>
        <dbReference type="ChEBI" id="CHEBI:58053"/>
        <note>ligand shared between dimeric partners</note>
    </ligand>
</feature>
<comment type="pathway">
    <text evidence="8 10">Purine metabolism; AMP biosynthesis via de novo pathway; AMP from IMP: step 1/2.</text>
</comment>
<evidence type="ECO:0000256" key="3">
    <source>
        <dbReference type="ARBA" id="ARBA00022723"/>
    </source>
</evidence>
<dbReference type="STRING" id="1548018.LS64_03245"/>
<protein>
    <recommendedName>
        <fullName evidence="8 10">Adenylosuccinate synthetase</fullName>
        <shortName evidence="8">AMPSase</shortName>
        <shortName evidence="8">AdSS</shortName>
        <ecNumber evidence="8 10">6.3.4.4</ecNumber>
    </recommendedName>
    <alternativeName>
        <fullName evidence="8">IMP--aspartate ligase</fullName>
    </alternativeName>
</protein>
<feature type="binding site" evidence="8">
    <location>
        <begin position="335"/>
        <end position="337"/>
    </location>
    <ligand>
        <name>GTP</name>
        <dbReference type="ChEBI" id="CHEBI:37565"/>
    </ligand>
</feature>
<dbReference type="GO" id="GO:0046040">
    <property type="term" value="P:IMP metabolic process"/>
    <property type="evidence" value="ECO:0007669"/>
    <property type="project" value="TreeGrafter"/>
</dbReference>
<dbReference type="GO" id="GO:0044208">
    <property type="term" value="P:'de novo' AMP biosynthetic process"/>
    <property type="evidence" value="ECO:0007669"/>
    <property type="project" value="UniProtKB-UniRule"/>
</dbReference>
<dbReference type="EC" id="6.3.4.4" evidence="8 10"/>
<keyword evidence="4 8" id="KW-0547">Nucleotide-binding</keyword>
<evidence type="ECO:0000313" key="12">
    <source>
        <dbReference type="EMBL" id="TLD95826.1"/>
    </source>
</evidence>
<keyword evidence="3 8" id="KW-0479">Metal-binding</keyword>
<dbReference type="SMART" id="SM00788">
    <property type="entry name" value="Adenylsucc_synt"/>
    <property type="match status" value="1"/>
</dbReference>
<reference evidence="12" key="3">
    <citation type="submission" date="2018-04" db="EMBL/GenBank/DDBJ databases">
        <authorList>
            <person name="Sheh A."/>
            <person name="Shen Z."/>
            <person name="Mannion A.J."/>
            <person name="Fox J.G."/>
        </authorList>
    </citation>
    <scope>NUCLEOTIDE SEQUENCE</scope>
    <source>
        <strain evidence="12">MIT 97-6194</strain>
    </source>
</reference>
<dbReference type="InterPro" id="IPR042110">
    <property type="entry name" value="Adenylosuccinate_synth_dom2"/>
</dbReference>
<dbReference type="FunFam" id="3.90.170.10:FF:000001">
    <property type="entry name" value="Adenylosuccinate synthetase"/>
    <property type="match status" value="1"/>
</dbReference>
<dbReference type="UniPathway" id="UPA00075">
    <property type="reaction ID" value="UER00335"/>
</dbReference>
<reference evidence="12 13" key="2">
    <citation type="journal article" date="2016" name="Infect. Immun.">
        <title>Helicobacter saguini, a Novel Helicobacter Isolated from Cotton-Top Tamarins with Ulcerative Colitis, Has Proinflammatory Properties and Induces Typhlocolitis and Dysplasia in Gnotobiotic IL-10-/- Mice.</title>
        <authorList>
            <person name="Shen Z."/>
            <person name="Mannion A."/>
            <person name="Whary M.T."/>
            <person name="Muthupalani S."/>
            <person name="Sheh A."/>
            <person name="Feng Y."/>
            <person name="Gong G."/>
            <person name="Vandamme P."/>
            <person name="Holcombe H.R."/>
            <person name="Paster B.J."/>
            <person name="Fox J.G."/>
        </authorList>
    </citation>
    <scope>NUCLEOTIDE SEQUENCE [LARGE SCALE GENOMIC DNA]</scope>
    <source>
        <strain evidence="12 13">MIT 97-6194</strain>
    </source>
</reference>
<dbReference type="AlphaFoldDB" id="A0A347VR51"/>
<sequence>MADVILGIQWGDEGKGKIVDNLASKFEYVVRYQGGNNAGHTIVVDGKTYTLHLLPSGILYKNCKNVLANGVVIDLGELDMEMNQFEESFDSKGDIAEKSPLVGRLFISNKAHIILPYHILLDNANEKNRTKAIGTTGKGIGPAYADKISRCGIQIGDLYRLESLRSKIKANLDSISSRLPNNNLNLDSIMAELSGFAARFKPFITDTTLLLWDAQKQGKKILLEGAQGSMLDIDHGTYPFVTSSTTSIAGALSGTGLNTSDIGEVIGVAKAYCTRVGNGEFPTELLENELGEKLQEKGHEFGATTGRPRRCGWLDLVALRHAVRLNGCTKLALMKIDVLDNFEYINACVKYRYHNEEIEYVPDDLDVDPIYKEFVGWAGSVRGIRKFDDLPPEAQNYINFIEDFVGCKIAYISTSPEREDLIAR</sequence>
<evidence type="ECO:0000313" key="13">
    <source>
        <dbReference type="Proteomes" id="UP000029714"/>
    </source>
</evidence>
<proteinExistence type="inferred from homology"/>
<comment type="catalytic activity">
    <reaction evidence="8 10">
        <text>IMP + L-aspartate + GTP = N(6)-(1,2-dicarboxyethyl)-AMP + GDP + phosphate + 2 H(+)</text>
        <dbReference type="Rhea" id="RHEA:15753"/>
        <dbReference type="ChEBI" id="CHEBI:15378"/>
        <dbReference type="ChEBI" id="CHEBI:29991"/>
        <dbReference type="ChEBI" id="CHEBI:37565"/>
        <dbReference type="ChEBI" id="CHEBI:43474"/>
        <dbReference type="ChEBI" id="CHEBI:57567"/>
        <dbReference type="ChEBI" id="CHEBI:58053"/>
        <dbReference type="ChEBI" id="CHEBI:58189"/>
        <dbReference type="EC" id="6.3.4.4"/>
    </reaction>
</comment>
<feature type="binding site" description="in other chain" evidence="8">
    <location>
        <position position="227"/>
    </location>
    <ligand>
        <name>IMP</name>
        <dbReference type="ChEBI" id="CHEBI:58053"/>
        <note>ligand shared between dimeric partners</note>
    </ligand>
</feature>
<evidence type="ECO:0000256" key="5">
    <source>
        <dbReference type="ARBA" id="ARBA00022755"/>
    </source>
</evidence>
<reference evidence="12 13" key="1">
    <citation type="journal article" date="2014" name="Genome Announc.">
        <title>Draft genome sequences of eight enterohepatic helicobacter species isolated from both laboratory and wild rodents.</title>
        <authorList>
            <person name="Sheh A."/>
            <person name="Shen Z."/>
            <person name="Fox J.G."/>
        </authorList>
    </citation>
    <scope>NUCLEOTIDE SEQUENCE [LARGE SCALE GENOMIC DNA]</scope>
    <source>
        <strain evidence="12 13">MIT 97-6194</strain>
    </source>
</reference>
<feature type="binding site" evidence="8">
    <location>
        <begin position="303"/>
        <end position="309"/>
    </location>
    <ligand>
        <name>substrate</name>
    </ligand>
</feature>
<dbReference type="InterPro" id="IPR027417">
    <property type="entry name" value="P-loop_NTPase"/>
</dbReference>
<comment type="function">
    <text evidence="8">Plays an important role in the de novo pathway of purine nucleotide biosynthesis. Catalyzes the first committed step in the biosynthesis of AMP from IMP.</text>
</comment>
<dbReference type="Pfam" id="PF00709">
    <property type="entry name" value="Adenylsucc_synt"/>
    <property type="match status" value="1"/>
</dbReference>
<feature type="binding site" description="in other chain" evidence="8">
    <location>
        <begin position="37"/>
        <end position="40"/>
    </location>
    <ligand>
        <name>IMP</name>
        <dbReference type="ChEBI" id="CHEBI:58053"/>
        <note>ligand shared between dimeric partners</note>
    </ligand>
</feature>
<evidence type="ECO:0000256" key="1">
    <source>
        <dbReference type="ARBA" id="ARBA00011738"/>
    </source>
</evidence>
<dbReference type="SUPFAM" id="SSF52540">
    <property type="entry name" value="P-loop containing nucleoside triphosphate hydrolases"/>
    <property type="match status" value="1"/>
</dbReference>
<dbReference type="Gene3D" id="3.40.440.10">
    <property type="entry name" value="Adenylosuccinate Synthetase, subunit A, domain 1"/>
    <property type="match status" value="1"/>
</dbReference>
<dbReference type="InterPro" id="IPR001114">
    <property type="entry name" value="Adenylosuccinate_synthetase"/>
</dbReference>
<feature type="active site" description="Proton acceptor" evidence="8">
    <location>
        <position position="12"/>
    </location>
</feature>
<dbReference type="PROSITE" id="PS01266">
    <property type="entry name" value="ADENYLOSUCCIN_SYN_1"/>
    <property type="match status" value="1"/>
</dbReference>
<accession>A0A347VR51</accession>
<dbReference type="InterPro" id="IPR018220">
    <property type="entry name" value="Adenylosuccin_syn_GTP-bd"/>
</dbReference>
<evidence type="ECO:0000256" key="8">
    <source>
        <dbReference type="HAMAP-Rule" id="MF_00011"/>
    </source>
</evidence>
<dbReference type="NCBIfam" id="NF002223">
    <property type="entry name" value="PRK01117.1"/>
    <property type="match status" value="1"/>
</dbReference>
<evidence type="ECO:0000256" key="6">
    <source>
        <dbReference type="ARBA" id="ARBA00022842"/>
    </source>
</evidence>
<feature type="binding site" evidence="8">
    <location>
        <begin position="413"/>
        <end position="415"/>
    </location>
    <ligand>
        <name>GTP</name>
        <dbReference type="ChEBI" id="CHEBI:37565"/>
    </ligand>
</feature>
<dbReference type="RefSeq" id="WP_034570535.1">
    <property type="nucleotide sequence ID" value="NZ_JRMP02000001.1"/>
</dbReference>
<dbReference type="Gene3D" id="1.10.300.10">
    <property type="entry name" value="Adenylosuccinate Synthetase, subunit A, domain 2"/>
    <property type="match status" value="1"/>
</dbReference>
<dbReference type="InterPro" id="IPR033128">
    <property type="entry name" value="Adenylosuccin_syn_Lys_AS"/>
</dbReference>
<dbReference type="InterPro" id="IPR042109">
    <property type="entry name" value="Adenylosuccinate_synth_dom1"/>
</dbReference>
<dbReference type="Proteomes" id="UP000477070">
    <property type="component" value="Unassembled WGS sequence"/>
</dbReference>
<dbReference type="NCBIfam" id="TIGR00184">
    <property type="entry name" value="purA"/>
    <property type="match status" value="1"/>
</dbReference>
<evidence type="ECO:0000313" key="11">
    <source>
        <dbReference type="EMBL" id="MWV68650.1"/>
    </source>
</evidence>
<keyword evidence="7 8" id="KW-0342">GTP-binding</keyword>
<keyword evidence="13" id="KW-1185">Reference proteome</keyword>
<feature type="binding site" description="in other chain" evidence="8">
    <location>
        <begin position="12"/>
        <end position="15"/>
    </location>
    <ligand>
        <name>IMP</name>
        <dbReference type="ChEBI" id="CHEBI:58053"/>
        <note>ligand shared between dimeric partners</note>
    </ligand>
</feature>
<feature type="binding site" evidence="8">
    <location>
        <position position="12"/>
    </location>
    <ligand>
        <name>Mg(2+)</name>
        <dbReference type="ChEBI" id="CHEBI:18420"/>
    </ligand>
</feature>
<dbReference type="OrthoDB" id="9807553at2"/>
<dbReference type="Proteomes" id="UP000029714">
    <property type="component" value="Unassembled WGS sequence"/>
</dbReference>
<feature type="binding site" evidence="8">
    <location>
        <begin position="39"/>
        <end position="41"/>
    </location>
    <ligand>
        <name>GTP</name>
        <dbReference type="ChEBI" id="CHEBI:37565"/>
    </ligand>
</feature>
<keyword evidence="2 8" id="KW-0436">Ligase</keyword>
<feature type="binding site" evidence="8">
    <location>
        <position position="309"/>
    </location>
    <ligand>
        <name>GTP</name>
        <dbReference type="ChEBI" id="CHEBI:37565"/>
    </ligand>
</feature>
<dbReference type="GO" id="GO:0004019">
    <property type="term" value="F:adenylosuccinate synthase activity"/>
    <property type="evidence" value="ECO:0007669"/>
    <property type="project" value="UniProtKB-UniRule"/>
</dbReference>
<keyword evidence="8" id="KW-0963">Cytoplasm</keyword>
<feature type="binding site" description="in other chain" evidence="8">
    <location>
        <position position="242"/>
    </location>
    <ligand>
        <name>IMP</name>
        <dbReference type="ChEBI" id="CHEBI:58053"/>
        <note>ligand shared between dimeric partners</note>
    </ligand>
</feature>
<dbReference type="EMBL" id="JRMP02000001">
    <property type="protein sequence ID" value="TLD95826.1"/>
    <property type="molecule type" value="Genomic_DNA"/>
</dbReference>
<dbReference type="PROSITE" id="PS00513">
    <property type="entry name" value="ADENYLOSUCCIN_SYN_2"/>
    <property type="match status" value="1"/>
</dbReference>
<evidence type="ECO:0000313" key="14">
    <source>
        <dbReference type="Proteomes" id="UP000477070"/>
    </source>
</evidence>
<comment type="similarity">
    <text evidence="8 10">Belongs to the adenylosuccinate synthetase family.</text>
</comment>
<gene>
    <name evidence="8" type="primary">purA</name>
    <name evidence="11" type="ORF">DCO61_01030</name>
    <name evidence="12" type="ORF">LS64_000180</name>
</gene>
<dbReference type="PANTHER" id="PTHR11846:SF0">
    <property type="entry name" value="ADENYLOSUCCINATE SYNTHETASE"/>
    <property type="match status" value="1"/>
</dbReference>
<dbReference type="PANTHER" id="PTHR11846">
    <property type="entry name" value="ADENYLOSUCCINATE SYNTHETASE"/>
    <property type="match status" value="1"/>
</dbReference>
<feature type="binding site" evidence="8">
    <location>
        <begin position="11"/>
        <end position="17"/>
    </location>
    <ligand>
        <name>GTP</name>
        <dbReference type="ChEBI" id="CHEBI:37565"/>
    </ligand>
</feature>
<comment type="subunit">
    <text evidence="1 8">Homodimer.</text>
</comment>
<dbReference type="GO" id="GO:0005737">
    <property type="term" value="C:cytoplasm"/>
    <property type="evidence" value="ECO:0007669"/>
    <property type="project" value="UniProtKB-SubCell"/>
</dbReference>
<comment type="cofactor">
    <cofactor evidence="8">
        <name>Mg(2+)</name>
        <dbReference type="ChEBI" id="CHEBI:18420"/>
    </cofactor>
    <text evidence="8">Binds 1 Mg(2+) ion per subunit.</text>
</comment>
<feature type="active site" evidence="9">
    <location>
        <position position="147"/>
    </location>
</feature>
<name>A0A347VR51_9HELI</name>
<keyword evidence="6 8" id="KW-0460">Magnesium</keyword>
<feature type="active site" description="Proton donor" evidence="8">
    <location>
        <position position="40"/>
    </location>
</feature>
<keyword evidence="5 8" id="KW-0658">Purine biosynthesis</keyword>